<comment type="caution">
    <text evidence="2">The sequence shown here is derived from an EMBL/GenBank/DDBJ whole genome shotgun (WGS) entry which is preliminary data.</text>
</comment>
<organism evidence="2 3">
    <name type="scientific">Salinarimonas ramus</name>
    <dbReference type="NCBI Taxonomy" id="690164"/>
    <lineage>
        <taxon>Bacteria</taxon>
        <taxon>Pseudomonadati</taxon>
        <taxon>Pseudomonadota</taxon>
        <taxon>Alphaproteobacteria</taxon>
        <taxon>Hyphomicrobiales</taxon>
        <taxon>Salinarimonadaceae</taxon>
        <taxon>Salinarimonas</taxon>
    </lineage>
</organism>
<gene>
    <name evidence="2" type="ORF">GCM10011322_36280</name>
</gene>
<protein>
    <submittedName>
        <fullName evidence="2">VOC family protein</fullName>
    </submittedName>
</protein>
<dbReference type="PANTHER" id="PTHR33990:SF1">
    <property type="entry name" value="PROTEIN YJDN"/>
    <property type="match status" value="1"/>
</dbReference>
<dbReference type="SUPFAM" id="SSF54593">
    <property type="entry name" value="Glyoxalase/Bleomycin resistance protein/Dihydroxybiphenyl dioxygenase"/>
    <property type="match status" value="1"/>
</dbReference>
<dbReference type="AlphaFoldDB" id="A0A917QDZ2"/>
<reference evidence="2 3" key="1">
    <citation type="journal article" date="2014" name="Int. J. Syst. Evol. Microbiol.">
        <title>Complete genome sequence of Corynebacterium casei LMG S-19264T (=DSM 44701T), isolated from a smear-ripened cheese.</title>
        <authorList>
            <consortium name="US DOE Joint Genome Institute (JGI-PGF)"/>
            <person name="Walter F."/>
            <person name="Albersmeier A."/>
            <person name="Kalinowski J."/>
            <person name="Ruckert C."/>
        </authorList>
    </citation>
    <scope>NUCLEOTIDE SEQUENCE [LARGE SCALE GENOMIC DNA]</scope>
    <source>
        <strain evidence="2 3">CGMCC 1.9161</strain>
    </source>
</reference>
<evidence type="ECO:0000313" key="2">
    <source>
        <dbReference type="EMBL" id="GGK45894.1"/>
    </source>
</evidence>
<name>A0A917QDZ2_9HYPH</name>
<evidence type="ECO:0000313" key="3">
    <source>
        <dbReference type="Proteomes" id="UP000600449"/>
    </source>
</evidence>
<dbReference type="CDD" id="cd06588">
    <property type="entry name" value="PhnB_like"/>
    <property type="match status" value="1"/>
</dbReference>
<dbReference type="Pfam" id="PF06983">
    <property type="entry name" value="3-dmu-9_3-mt"/>
    <property type="match status" value="1"/>
</dbReference>
<dbReference type="Gene3D" id="3.10.180.10">
    <property type="entry name" value="2,3-Dihydroxybiphenyl 1,2-Dioxygenase, domain 1"/>
    <property type="match status" value="1"/>
</dbReference>
<dbReference type="Proteomes" id="UP000600449">
    <property type="component" value="Unassembled WGS sequence"/>
</dbReference>
<dbReference type="InterPro" id="IPR029068">
    <property type="entry name" value="Glyas_Bleomycin-R_OHBP_Dase"/>
</dbReference>
<dbReference type="PANTHER" id="PTHR33990">
    <property type="entry name" value="PROTEIN YJDN-RELATED"/>
    <property type="match status" value="1"/>
</dbReference>
<proteinExistence type="predicted"/>
<keyword evidence="3" id="KW-1185">Reference proteome</keyword>
<evidence type="ECO:0000259" key="1">
    <source>
        <dbReference type="Pfam" id="PF06983"/>
    </source>
</evidence>
<sequence length="138" mass="15013">MRISANISFDGRAREAFAFYRELLGGELVMLPFADLPGMGEIPANAKDHLAHVQLRVGDQVLMGGDMHWSMPYETPRSAWITLEVESVAEAKRLFAALAEGGEVGMPMAATSWSPAFGMTKDRFGAPWIVIADAKDAT</sequence>
<accession>A0A917QDZ2</accession>
<dbReference type="RefSeq" id="WP_188914662.1">
    <property type="nucleotide sequence ID" value="NZ_BMMF01000011.1"/>
</dbReference>
<feature type="domain" description="PhnB-like" evidence="1">
    <location>
        <begin position="3"/>
        <end position="130"/>
    </location>
</feature>
<dbReference type="EMBL" id="BMMF01000011">
    <property type="protein sequence ID" value="GGK45894.1"/>
    <property type="molecule type" value="Genomic_DNA"/>
</dbReference>
<dbReference type="InterPro" id="IPR028973">
    <property type="entry name" value="PhnB-like"/>
</dbReference>